<dbReference type="Proteomes" id="UP000183832">
    <property type="component" value="Unassembled WGS sequence"/>
</dbReference>
<keyword evidence="2" id="KW-1185">Reference proteome</keyword>
<evidence type="ECO:0000313" key="1">
    <source>
        <dbReference type="EMBL" id="CRK94211.1"/>
    </source>
</evidence>
<proteinExistence type="predicted"/>
<protein>
    <submittedName>
        <fullName evidence="1">CLUMA_CG007726, isoform A</fullName>
    </submittedName>
</protein>
<organism evidence="1 2">
    <name type="scientific">Clunio marinus</name>
    <dbReference type="NCBI Taxonomy" id="568069"/>
    <lineage>
        <taxon>Eukaryota</taxon>
        <taxon>Metazoa</taxon>
        <taxon>Ecdysozoa</taxon>
        <taxon>Arthropoda</taxon>
        <taxon>Hexapoda</taxon>
        <taxon>Insecta</taxon>
        <taxon>Pterygota</taxon>
        <taxon>Neoptera</taxon>
        <taxon>Endopterygota</taxon>
        <taxon>Diptera</taxon>
        <taxon>Nematocera</taxon>
        <taxon>Chironomoidea</taxon>
        <taxon>Chironomidae</taxon>
        <taxon>Clunio</taxon>
    </lineage>
</organism>
<dbReference type="EMBL" id="CVRI01000038">
    <property type="protein sequence ID" value="CRK94211.1"/>
    <property type="molecule type" value="Genomic_DNA"/>
</dbReference>
<name>A0A1J1I1X3_9DIPT</name>
<accession>A0A1J1I1X3</accession>
<sequence length="140" mass="16515">MINKEHKEDETFEDKLGFFLILCYYLRKDNLLPTRQKTKRKILAYQRLRRDQLERLESVAEDKNVNVQTQTLSVNQNTQQLTQSVIDNHSKSSNHLAENIRQPRFSKFSSFAILQSSATWDTPPSYDECHKLSRIDEDPN</sequence>
<reference evidence="1 2" key="1">
    <citation type="submission" date="2015-04" db="EMBL/GenBank/DDBJ databases">
        <authorList>
            <person name="Syromyatnikov M.Y."/>
            <person name="Popov V.N."/>
        </authorList>
    </citation>
    <scope>NUCLEOTIDE SEQUENCE [LARGE SCALE GENOMIC DNA]</scope>
</reference>
<gene>
    <name evidence="1" type="ORF">CLUMA_CG007726</name>
</gene>
<dbReference type="AlphaFoldDB" id="A0A1J1I1X3"/>
<evidence type="ECO:0000313" key="2">
    <source>
        <dbReference type="Proteomes" id="UP000183832"/>
    </source>
</evidence>